<dbReference type="OrthoDB" id="9811562at2"/>
<dbReference type="InterPro" id="IPR000537">
    <property type="entry name" value="UbiA_prenyltransferase"/>
</dbReference>
<feature type="transmembrane region" description="Helical" evidence="6">
    <location>
        <begin position="41"/>
        <end position="64"/>
    </location>
</feature>
<dbReference type="Pfam" id="PF01040">
    <property type="entry name" value="UbiA"/>
    <property type="match status" value="1"/>
</dbReference>
<evidence type="ECO:0000256" key="4">
    <source>
        <dbReference type="ARBA" id="ARBA00022989"/>
    </source>
</evidence>
<feature type="transmembrane region" description="Helical" evidence="6">
    <location>
        <begin position="168"/>
        <end position="190"/>
    </location>
</feature>
<name>A0A4R5CGB4_9FLAO</name>
<dbReference type="Gene3D" id="1.10.357.140">
    <property type="entry name" value="UbiA prenyltransferase"/>
    <property type="match status" value="1"/>
</dbReference>
<dbReference type="PANTHER" id="PTHR42723">
    <property type="entry name" value="CHLOROPHYLL SYNTHASE"/>
    <property type="match status" value="1"/>
</dbReference>
<organism evidence="7 8">
    <name type="scientific">Flavobacterium cellulosilyticum</name>
    <dbReference type="NCBI Taxonomy" id="2541731"/>
    <lineage>
        <taxon>Bacteria</taxon>
        <taxon>Pseudomonadati</taxon>
        <taxon>Bacteroidota</taxon>
        <taxon>Flavobacteriia</taxon>
        <taxon>Flavobacteriales</taxon>
        <taxon>Flavobacteriaceae</taxon>
        <taxon>Flavobacterium</taxon>
    </lineage>
</organism>
<dbReference type="InterPro" id="IPR044878">
    <property type="entry name" value="UbiA_sf"/>
</dbReference>
<feature type="transmembrane region" description="Helical" evidence="6">
    <location>
        <begin position="288"/>
        <end position="306"/>
    </location>
</feature>
<dbReference type="CDD" id="cd13961">
    <property type="entry name" value="PT_UbiA_DGGGPS"/>
    <property type="match status" value="1"/>
</dbReference>
<feature type="transmembrane region" description="Helical" evidence="6">
    <location>
        <begin position="85"/>
        <end position="105"/>
    </location>
</feature>
<keyword evidence="2" id="KW-1003">Cell membrane</keyword>
<evidence type="ECO:0000313" key="8">
    <source>
        <dbReference type="Proteomes" id="UP000295479"/>
    </source>
</evidence>
<feature type="transmembrane region" description="Helical" evidence="6">
    <location>
        <begin position="248"/>
        <end position="268"/>
    </location>
</feature>
<keyword evidence="8" id="KW-1185">Reference proteome</keyword>
<dbReference type="Proteomes" id="UP000295479">
    <property type="component" value="Unassembled WGS sequence"/>
</dbReference>
<dbReference type="GO" id="GO:0016765">
    <property type="term" value="F:transferase activity, transferring alkyl or aryl (other than methyl) groups"/>
    <property type="evidence" value="ECO:0007669"/>
    <property type="project" value="InterPro"/>
</dbReference>
<dbReference type="Gene3D" id="1.20.120.1780">
    <property type="entry name" value="UbiA prenyltransferase"/>
    <property type="match status" value="1"/>
</dbReference>
<protein>
    <submittedName>
        <fullName evidence="7">Prenyltransferase</fullName>
    </submittedName>
</protein>
<reference evidence="7 8" key="1">
    <citation type="submission" date="2019-03" db="EMBL/GenBank/DDBJ databases">
        <title>Flavobacterium AR-3-4 sp. nov. isolated from arctic soil.</title>
        <authorList>
            <person name="Chaudhary D.K."/>
        </authorList>
    </citation>
    <scope>NUCLEOTIDE SEQUENCE [LARGE SCALE GENOMIC DNA]</scope>
    <source>
        <strain evidence="7 8">AR-3-4</strain>
    </source>
</reference>
<proteinExistence type="predicted"/>
<dbReference type="AlphaFoldDB" id="A0A4R5CGB4"/>
<feature type="transmembrane region" description="Helical" evidence="6">
    <location>
        <begin position="12"/>
        <end position="29"/>
    </location>
</feature>
<accession>A0A4R5CGB4</accession>
<evidence type="ECO:0000256" key="2">
    <source>
        <dbReference type="ARBA" id="ARBA00022475"/>
    </source>
</evidence>
<keyword evidence="3 6" id="KW-0812">Transmembrane</keyword>
<evidence type="ECO:0000256" key="1">
    <source>
        <dbReference type="ARBA" id="ARBA00004141"/>
    </source>
</evidence>
<feature type="transmembrane region" description="Helical" evidence="6">
    <location>
        <begin position="135"/>
        <end position="156"/>
    </location>
</feature>
<comment type="caution">
    <text evidence="7">The sequence shown here is derived from an EMBL/GenBank/DDBJ whole genome shotgun (WGS) entry which is preliminary data.</text>
</comment>
<keyword evidence="4 6" id="KW-1133">Transmembrane helix</keyword>
<keyword evidence="7" id="KW-0808">Transferase</keyword>
<sequence>MNYLKLIRYQNLLMLAFMQLVFRYGFLKLQNVSLALADWQFGLLVLATCCIAAGGYIINNIFDVETDKINKPEKVIIGKTISETLGYNLYIGFTIVGVAIGFYLSNVIEKPSFASTFIIIAVTLYLYASSLKQSFLIGNIIVALMLFFSVIIIGLFDLYPVTFEGNRPIMGLLFGILLDYAIFAFIINFIREILKDLEDVEGDRNQGMNTLPIVLGTAKTAKVVFGSSFIPLILVVNYINTNLFAFNLFYGTLYGIIFILAPLIYFTIKIWSANNKKEYHHLSTVLKWILFFGILSILVINLNIKYNA</sequence>
<evidence type="ECO:0000256" key="3">
    <source>
        <dbReference type="ARBA" id="ARBA00022692"/>
    </source>
</evidence>
<dbReference type="NCBIfam" id="NF009512">
    <property type="entry name" value="PRK12872.1-1"/>
    <property type="match status" value="1"/>
</dbReference>
<dbReference type="GO" id="GO:0016020">
    <property type="term" value="C:membrane"/>
    <property type="evidence" value="ECO:0007669"/>
    <property type="project" value="UniProtKB-SubCell"/>
</dbReference>
<keyword evidence="5 6" id="KW-0472">Membrane</keyword>
<comment type="subcellular location">
    <subcellularLocation>
        <location evidence="1">Membrane</location>
        <topology evidence="1">Multi-pass membrane protein</topology>
    </subcellularLocation>
</comment>
<feature type="transmembrane region" description="Helical" evidence="6">
    <location>
        <begin position="111"/>
        <end position="128"/>
    </location>
</feature>
<evidence type="ECO:0000256" key="5">
    <source>
        <dbReference type="ARBA" id="ARBA00023136"/>
    </source>
</evidence>
<feature type="transmembrane region" description="Helical" evidence="6">
    <location>
        <begin position="211"/>
        <end position="236"/>
    </location>
</feature>
<dbReference type="EMBL" id="SMFK01000004">
    <property type="protein sequence ID" value="TDD97490.1"/>
    <property type="molecule type" value="Genomic_DNA"/>
</dbReference>
<evidence type="ECO:0000313" key="7">
    <source>
        <dbReference type="EMBL" id="TDD97490.1"/>
    </source>
</evidence>
<dbReference type="PANTHER" id="PTHR42723:SF1">
    <property type="entry name" value="CHLOROPHYLL SYNTHASE, CHLOROPLASTIC"/>
    <property type="match status" value="1"/>
</dbReference>
<dbReference type="InterPro" id="IPR050475">
    <property type="entry name" value="Prenyltransferase_related"/>
</dbReference>
<dbReference type="RefSeq" id="WP_132004644.1">
    <property type="nucleotide sequence ID" value="NZ_SMFK01000004.1"/>
</dbReference>
<evidence type="ECO:0000256" key="6">
    <source>
        <dbReference type="SAM" id="Phobius"/>
    </source>
</evidence>
<gene>
    <name evidence="7" type="ORF">E0F76_09300</name>
</gene>